<sequence length="118" mass="12568">MLPLLFVAAALGVAAVPFMALGWQVEVYGALFGAGVAVGLANSDEVEWRADWQRHGLRWPYLAGLGLLGIAVDGMTLPAPVVAGLGAPAAVALMRMLRRTQRQSCLRPRPSSTPVYRL</sequence>
<protein>
    <submittedName>
        <fullName evidence="2">Uncharacterized protein</fullName>
    </submittedName>
</protein>
<accession>A0A8J3FT25</accession>
<comment type="caution">
    <text evidence="2">The sequence shown here is derived from an EMBL/GenBank/DDBJ whole genome shotgun (WGS) entry which is preliminary data.</text>
</comment>
<dbReference type="AlphaFoldDB" id="A0A8J3FT25"/>
<dbReference type="Proteomes" id="UP000637578">
    <property type="component" value="Unassembled WGS sequence"/>
</dbReference>
<keyword evidence="1" id="KW-1133">Transmembrane helix</keyword>
<evidence type="ECO:0000313" key="2">
    <source>
        <dbReference type="EMBL" id="GGM34995.1"/>
    </source>
</evidence>
<reference evidence="2" key="2">
    <citation type="submission" date="2020-09" db="EMBL/GenBank/DDBJ databases">
        <authorList>
            <person name="Sun Q."/>
            <person name="Zhou Y."/>
        </authorList>
    </citation>
    <scope>NUCLEOTIDE SEQUENCE</scope>
    <source>
        <strain evidence="2">CGMCC 4.5737</strain>
    </source>
</reference>
<organism evidence="2 3">
    <name type="scientific">Longimycelium tulufanense</name>
    <dbReference type="NCBI Taxonomy" id="907463"/>
    <lineage>
        <taxon>Bacteria</taxon>
        <taxon>Bacillati</taxon>
        <taxon>Actinomycetota</taxon>
        <taxon>Actinomycetes</taxon>
        <taxon>Pseudonocardiales</taxon>
        <taxon>Pseudonocardiaceae</taxon>
        <taxon>Longimycelium</taxon>
    </lineage>
</organism>
<feature type="transmembrane region" description="Helical" evidence="1">
    <location>
        <begin position="61"/>
        <end position="94"/>
    </location>
</feature>
<dbReference type="EMBL" id="BMMK01000001">
    <property type="protein sequence ID" value="GGM34995.1"/>
    <property type="molecule type" value="Genomic_DNA"/>
</dbReference>
<proteinExistence type="predicted"/>
<keyword evidence="1" id="KW-0472">Membrane</keyword>
<name>A0A8J3FT25_9PSEU</name>
<reference evidence="2" key="1">
    <citation type="journal article" date="2014" name="Int. J. Syst. Evol. Microbiol.">
        <title>Complete genome sequence of Corynebacterium casei LMG S-19264T (=DSM 44701T), isolated from a smear-ripened cheese.</title>
        <authorList>
            <consortium name="US DOE Joint Genome Institute (JGI-PGF)"/>
            <person name="Walter F."/>
            <person name="Albersmeier A."/>
            <person name="Kalinowski J."/>
            <person name="Ruckert C."/>
        </authorList>
    </citation>
    <scope>NUCLEOTIDE SEQUENCE</scope>
    <source>
        <strain evidence="2">CGMCC 4.5737</strain>
    </source>
</reference>
<keyword evidence="3" id="KW-1185">Reference proteome</keyword>
<gene>
    <name evidence="2" type="ORF">GCM10012275_02780</name>
</gene>
<evidence type="ECO:0000313" key="3">
    <source>
        <dbReference type="Proteomes" id="UP000637578"/>
    </source>
</evidence>
<keyword evidence="1" id="KW-0812">Transmembrane</keyword>
<evidence type="ECO:0000256" key="1">
    <source>
        <dbReference type="SAM" id="Phobius"/>
    </source>
</evidence>